<protein>
    <recommendedName>
        <fullName evidence="2">Polyamine aminopropyltransferase</fullName>
    </recommendedName>
    <alternativeName>
        <fullName evidence="2">Putrescine aminopropyltransferase</fullName>
        <shortName evidence="2">PAPT</shortName>
    </alternativeName>
    <alternativeName>
        <fullName evidence="2">Spermidine synthase</fullName>
        <shortName evidence="2">SPDS</shortName>
        <shortName evidence="2">SPDSY</shortName>
        <ecNumber evidence="2">2.5.1.16</ecNumber>
    </alternativeName>
</protein>
<dbReference type="RefSeq" id="WP_338602657.1">
    <property type="nucleotide sequence ID" value="NZ_AP028679.1"/>
</dbReference>
<dbReference type="InterPro" id="IPR035246">
    <property type="entry name" value="Spermidine_synt_N"/>
</dbReference>
<evidence type="ECO:0000256" key="4">
    <source>
        <dbReference type="RuleBase" id="RU003837"/>
    </source>
</evidence>
<feature type="active site" description="Proton acceptor" evidence="2">
    <location>
        <position position="165"/>
    </location>
</feature>
<evidence type="ECO:0000313" key="7">
    <source>
        <dbReference type="Proteomes" id="UP001366166"/>
    </source>
</evidence>
<feature type="binding site" evidence="2">
    <location>
        <position position="41"/>
    </location>
    <ligand>
        <name>S-methyl-5'-thioadenosine</name>
        <dbReference type="ChEBI" id="CHEBI:17509"/>
    </ligand>
</feature>
<dbReference type="GO" id="GO:0004766">
    <property type="term" value="F:spermidine synthase activity"/>
    <property type="evidence" value="ECO:0007669"/>
    <property type="project" value="UniProtKB-UniRule"/>
</dbReference>
<dbReference type="Proteomes" id="UP001366166">
    <property type="component" value="Chromosome"/>
</dbReference>
<dbReference type="Gene3D" id="3.40.50.150">
    <property type="entry name" value="Vaccinia Virus protein VP39"/>
    <property type="match status" value="1"/>
</dbReference>
<keyword evidence="2 3" id="KW-0808">Transferase</keyword>
<dbReference type="EC" id="2.5.1.16" evidence="2"/>
<comment type="similarity">
    <text evidence="2 3">Belongs to the spermidine/spermine synthase family.</text>
</comment>
<feature type="domain" description="Spermidine synthase tetramerisation" evidence="5">
    <location>
        <begin position="23"/>
        <end position="65"/>
    </location>
</feature>
<dbReference type="InterPro" id="IPR037163">
    <property type="entry name" value="Spermidine_synt_N_sf"/>
</dbReference>
<dbReference type="KEGG" id="dmp:FAK_36650"/>
<dbReference type="Pfam" id="PF17284">
    <property type="entry name" value="Spermine_synt_N"/>
    <property type="match status" value="1"/>
</dbReference>
<feature type="binding site" evidence="2">
    <location>
        <begin position="165"/>
        <end position="168"/>
    </location>
    <ligand>
        <name>spermidine</name>
        <dbReference type="ChEBI" id="CHEBI:57834"/>
    </ligand>
</feature>
<comment type="pathway">
    <text evidence="2">Amine and polyamine biosynthesis; spermidine biosynthesis; spermidine from putrescine: step 1/1.</text>
</comment>
<dbReference type="PROSITE" id="PS01330">
    <property type="entry name" value="PABS_1"/>
    <property type="match status" value="1"/>
</dbReference>
<organism evidence="6 7">
    <name type="scientific">Desulfoferula mesophila</name>
    <dbReference type="NCBI Taxonomy" id="3058419"/>
    <lineage>
        <taxon>Bacteria</taxon>
        <taxon>Pseudomonadati</taxon>
        <taxon>Thermodesulfobacteriota</taxon>
        <taxon>Desulfarculia</taxon>
        <taxon>Desulfarculales</taxon>
        <taxon>Desulfarculaceae</taxon>
        <taxon>Desulfoferula</taxon>
    </lineage>
</organism>
<dbReference type="InterPro" id="IPR029063">
    <property type="entry name" value="SAM-dependent_MTases_sf"/>
</dbReference>
<dbReference type="GO" id="GO:0008295">
    <property type="term" value="P:spermidine biosynthetic process"/>
    <property type="evidence" value="ECO:0007669"/>
    <property type="project" value="UniProtKB-UniRule"/>
</dbReference>
<comment type="subunit">
    <text evidence="2">Homodimer or homotetramer.</text>
</comment>
<dbReference type="AlphaFoldDB" id="A0AAU9EU02"/>
<evidence type="ECO:0000256" key="1">
    <source>
        <dbReference type="ARBA" id="ARBA00023066"/>
    </source>
</evidence>
<evidence type="ECO:0000256" key="2">
    <source>
        <dbReference type="HAMAP-Rule" id="MF_00198"/>
    </source>
</evidence>
<name>A0AAU9EU02_9BACT</name>
<evidence type="ECO:0000256" key="3">
    <source>
        <dbReference type="RuleBase" id="RU003836"/>
    </source>
</evidence>
<evidence type="ECO:0000313" key="6">
    <source>
        <dbReference type="EMBL" id="BEQ16599.1"/>
    </source>
</evidence>
<dbReference type="PANTHER" id="PTHR11558">
    <property type="entry name" value="SPERMIDINE/SPERMINE SYNTHASE"/>
    <property type="match status" value="1"/>
</dbReference>
<dbReference type="GO" id="GO:0005829">
    <property type="term" value="C:cytosol"/>
    <property type="evidence" value="ECO:0007669"/>
    <property type="project" value="TreeGrafter"/>
</dbReference>
<dbReference type="InterPro" id="IPR030373">
    <property type="entry name" value="PABS_CS"/>
</dbReference>
<reference evidence="7" key="1">
    <citation type="journal article" date="2023" name="Arch. Microbiol.">
        <title>Desulfoferula mesophilus gen. nov. sp. nov., a mesophilic sulfate-reducing bacterium isolated from a brackish lake sediment.</title>
        <authorList>
            <person name="Watanabe T."/>
            <person name="Yabe T."/>
            <person name="Tsuji J.M."/>
            <person name="Fukui M."/>
        </authorList>
    </citation>
    <scope>NUCLEOTIDE SEQUENCE [LARGE SCALE GENOMIC DNA]</scope>
    <source>
        <strain evidence="7">12FAK</strain>
    </source>
</reference>
<comment type="function">
    <text evidence="2">Catalyzes the irreversible transfer of a propylamine group from the amino donor S-adenosylmethioninamine (decarboxy-AdoMet) to putrescine (1,4-diaminobutane) to yield spermidine.</text>
</comment>
<feature type="binding site" evidence="2">
    <location>
        <position position="116"/>
    </location>
    <ligand>
        <name>S-methyl-5'-thioadenosine</name>
        <dbReference type="ChEBI" id="CHEBI:17509"/>
    </ligand>
</feature>
<dbReference type="HAMAP" id="MF_00198">
    <property type="entry name" value="Spermidine_synth"/>
    <property type="match status" value="1"/>
</dbReference>
<dbReference type="Gene3D" id="2.30.140.10">
    <property type="entry name" value="Spermidine synthase, tetramerisation domain"/>
    <property type="match status" value="1"/>
</dbReference>
<evidence type="ECO:0000259" key="5">
    <source>
        <dbReference type="Pfam" id="PF17284"/>
    </source>
</evidence>
<feature type="binding site" evidence="2">
    <location>
        <position position="96"/>
    </location>
    <ligand>
        <name>spermidine</name>
        <dbReference type="ChEBI" id="CHEBI:57834"/>
    </ligand>
</feature>
<proteinExistence type="inferred from homology"/>
<dbReference type="NCBIfam" id="TIGR00417">
    <property type="entry name" value="speE"/>
    <property type="match status" value="1"/>
</dbReference>
<feature type="binding site" evidence="2">
    <location>
        <begin position="147"/>
        <end position="148"/>
    </location>
    <ligand>
        <name>S-methyl-5'-thioadenosine</name>
        <dbReference type="ChEBI" id="CHEBI:17509"/>
    </ligand>
</feature>
<keyword evidence="7" id="KW-1185">Reference proteome</keyword>
<feature type="binding site" evidence="2">
    <location>
        <position position="172"/>
    </location>
    <ligand>
        <name>S-methyl-5'-thioadenosine</name>
        <dbReference type="ChEBI" id="CHEBI:17509"/>
    </ligand>
</feature>
<dbReference type="PANTHER" id="PTHR11558:SF11">
    <property type="entry name" value="SPERMIDINE SYNTHASE"/>
    <property type="match status" value="1"/>
</dbReference>
<dbReference type="InterPro" id="IPR001045">
    <property type="entry name" value="Spermi_synthase"/>
</dbReference>
<comment type="catalytic activity">
    <reaction evidence="2 4">
        <text>S-adenosyl 3-(methylsulfanyl)propylamine + putrescine = S-methyl-5'-thioadenosine + spermidine + H(+)</text>
        <dbReference type="Rhea" id="RHEA:12721"/>
        <dbReference type="ChEBI" id="CHEBI:15378"/>
        <dbReference type="ChEBI" id="CHEBI:17509"/>
        <dbReference type="ChEBI" id="CHEBI:57443"/>
        <dbReference type="ChEBI" id="CHEBI:57834"/>
        <dbReference type="ChEBI" id="CHEBI:326268"/>
        <dbReference type="EC" id="2.5.1.16"/>
    </reaction>
</comment>
<feature type="binding site" evidence="2">
    <location>
        <position position="72"/>
    </location>
    <ligand>
        <name>spermidine</name>
        <dbReference type="ChEBI" id="CHEBI:57834"/>
    </ligand>
</feature>
<dbReference type="EMBL" id="AP028679">
    <property type="protein sequence ID" value="BEQ16599.1"/>
    <property type="molecule type" value="Genomic_DNA"/>
</dbReference>
<dbReference type="CDD" id="cd02440">
    <property type="entry name" value="AdoMet_MTases"/>
    <property type="match status" value="1"/>
</dbReference>
<dbReference type="NCBIfam" id="NF002010">
    <property type="entry name" value="PRK00811.1"/>
    <property type="match status" value="1"/>
</dbReference>
<accession>A0AAU9EU02</accession>
<keyword evidence="2" id="KW-0620">Polyamine biosynthesis</keyword>
<keyword evidence="1 2" id="KW-0745">Spermidine biosynthesis</keyword>
<dbReference type="Pfam" id="PF01564">
    <property type="entry name" value="Spermine_synth"/>
    <property type="match status" value="1"/>
</dbReference>
<dbReference type="SUPFAM" id="SSF53335">
    <property type="entry name" value="S-adenosyl-L-methionine-dependent methyltransferases"/>
    <property type="match status" value="1"/>
</dbReference>
<sequence>MPKYSQPQDDALYLEPADLQGSLGLALKVDRVLFHERTQYQDLHILQCGPLGRVLLLDGIIQTTEMDEAGYHEMLVHVPLLTHPAPSRVLIIGGGDGGTLREVLKHPTVQRVDMCEIDGGVVEAAKRYFPGLATGFSDPRLNLTIGDGVAFVREAAQPYDAILIDSSDPDGPAEGLFGQAFYQSVKKALAPGGVGAALAESYYLYQDLIRDTFAVLEGIFPYACYYTAQVPTYNSGLIGFALMTTSAYPLSPPDPMRVHELIPLRYYTEAAHRAAFALPRPALELLPPRIAQMQENIFATGRGGLAGLADL</sequence>
<gene>
    <name evidence="6" type="primary">speE2</name>
    <name evidence="2" type="synonym">speE</name>
    <name evidence="6" type="ORF">FAK_36650</name>
</gene>